<protein>
    <recommendedName>
        <fullName evidence="3">Lipoprotein</fullName>
    </recommendedName>
</protein>
<dbReference type="PIRSF" id="PIRSF028200">
    <property type="entry name" value="UCP028200"/>
    <property type="match status" value="1"/>
</dbReference>
<gene>
    <name evidence="1" type="ORF">SU60_13520</name>
</gene>
<organism evidence="1 2">
    <name type="scientific">Vibrio mytili</name>
    <dbReference type="NCBI Taxonomy" id="50718"/>
    <lineage>
        <taxon>Bacteria</taxon>
        <taxon>Pseudomonadati</taxon>
        <taxon>Pseudomonadota</taxon>
        <taxon>Gammaproteobacteria</taxon>
        <taxon>Vibrionales</taxon>
        <taxon>Vibrionaceae</taxon>
        <taxon>Vibrio</taxon>
    </lineage>
</organism>
<keyword evidence="2" id="KW-1185">Reference proteome</keyword>
<dbReference type="EMBL" id="JXOK01000049">
    <property type="protein sequence ID" value="KIN10613.1"/>
    <property type="molecule type" value="Genomic_DNA"/>
</dbReference>
<evidence type="ECO:0008006" key="3">
    <source>
        <dbReference type="Google" id="ProtNLM"/>
    </source>
</evidence>
<dbReference type="Pfam" id="PF19795">
    <property type="entry name" value="DUF6279"/>
    <property type="match status" value="1"/>
</dbReference>
<name>A0A0C3E899_9VIBR</name>
<proteinExistence type="predicted"/>
<accession>A0A0C3E899</accession>
<comment type="caution">
    <text evidence="1">The sequence shown here is derived from an EMBL/GenBank/DDBJ whole genome shotgun (WGS) entry which is preliminary data.</text>
</comment>
<dbReference type="Proteomes" id="UP000031977">
    <property type="component" value="Unassembled WGS sequence"/>
</dbReference>
<dbReference type="OrthoDB" id="5767052at2"/>
<reference evidence="1 2" key="1">
    <citation type="submission" date="2015-01" db="EMBL/GenBank/DDBJ databases">
        <title>Draft genome of Vibrio mytili type strain CAIM 528.</title>
        <authorList>
            <person name="Gonzalez-Castillo A."/>
            <person name="Gomez-Gil B."/>
            <person name="Enciso-Ibarra J."/>
        </authorList>
    </citation>
    <scope>NUCLEOTIDE SEQUENCE [LARGE SCALE GENOMIC DNA]</scope>
    <source>
        <strain evidence="1 2">CAIM 528</strain>
    </source>
</reference>
<evidence type="ECO:0000313" key="2">
    <source>
        <dbReference type="Proteomes" id="UP000031977"/>
    </source>
</evidence>
<sequence>MAKLHDVNSKVRNITLLVVALTLFGCAKQFFYKNIDWFVMDYIDDYVSLNQEQEAMVEERLLLLTDWHKKEELPLYVAHLKELEVIKPSDISLAFLKKNRERGVEHYERLLEKIAPDLFSLSMQLSEKQQHEFLDNVLDRYKERNDKYIGKTEQEVRSVILENTQDWIKDLIGKLTPDQREYAKQFSQQVTLNSPLWRNYRASVYQELEYLFENKTDSIVYQKVFMQILFEPELYYSEQLSENIERNLALVDQLTLQISQSMDENQWQHFHEQVREWRVLAEDMME</sequence>
<dbReference type="RefSeq" id="WP_041155958.1">
    <property type="nucleotide sequence ID" value="NZ_CBCRVP010000002.1"/>
</dbReference>
<dbReference type="AlphaFoldDB" id="A0A0C3E899"/>
<dbReference type="InterPro" id="IPR016875">
    <property type="entry name" value="UCP028200"/>
</dbReference>
<dbReference type="STRING" id="50718.SU60_13520"/>
<evidence type="ECO:0000313" key="1">
    <source>
        <dbReference type="EMBL" id="KIN10613.1"/>
    </source>
</evidence>